<evidence type="ECO:0000256" key="2">
    <source>
        <dbReference type="SAM" id="Phobius"/>
    </source>
</evidence>
<feature type="transmembrane region" description="Helical" evidence="2">
    <location>
        <begin position="6"/>
        <end position="32"/>
    </location>
</feature>
<proteinExistence type="predicted"/>
<dbReference type="EMBL" id="JAULSW010000001">
    <property type="protein sequence ID" value="KAK3394721.1"/>
    <property type="molecule type" value="Genomic_DNA"/>
</dbReference>
<reference evidence="4" key="2">
    <citation type="submission" date="2023-06" db="EMBL/GenBank/DDBJ databases">
        <authorList>
            <consortium name="Lawrence Berkeley National Laboratory"/>
            <person name="Haridas S."/>
            <person name="Hensen N."/>
            <person name="Bonometti L."/>
            <person name="Westerberg I."/>
            <person name="Brannstrom I.O."/>
            <person name="Guillou S."/>
            <person name="Cros-Aarteil S."/>
            <person name="Calhoun S."/>
            <person name="Kuo A."/>
            <person name="Mondo S."/>
            <person name="Pangilinan J."/>
            <person name="Riley R."/>
            <person name="LaButti K."/>
            <person name="Andreopoulos B."/>
            <person name="Lipzen A."/>
            <person name="Chen C."/>
            <person name="Yanf M."/>
            <person name="Daum C."/>
            <person name="Ng V."/>
            <person name="Clum A."/>
            <person name="Steindorff A."/>
            <person name="Ohm R."/>
            <person name="Martin F."/>
            <person name="Silar P."/>
            <person name="Natvig D."/>
            <person name="Lalanne C."/>
            <person name="Gautier V."/>
            <person name="Ament-velasquez S.L."/>
            <person name="Kruys A."/>
            <person name="Hutchinson M.I."/>
            <person name="Powell A.J."/>
            <person name="Barry K."/>
            <person name="Miller A.N."/>
            <person name="Grigoriev I.V."/>
            <person name="Debuchy R."/>
            <person name="Gladieux P."/>
            <person name="Thoren M.H."/>
            <person name="Johannesson H."/>
        </authorList>
    </citation>
    <scope>NUCLEOTIDE SEQUENCE</scope>
    <source>
        <strain evidence="4">CBS 232.78</strain>
    </source>
</reference>
<reference evidence="4" key="1">
    <citation type="journal article" date="2023" name="Mol. Phylogenet. Evol.">
        <title>Genome-scale phylogeny and comparative genomics of the fungal order Sordariales.</title>
        <authorList>
            <person name="Hensen N."/>
            <person name="Bonometti L."/>
            <person name="Westerberg I."/>
            <person name="Brannstrom I.O."/>
            <person name="Guillou S."/>
            <person name="Cros-Aarteil S."/>
            <person name="Calhoun S."/>
            <person name="Haridas S."/>
            <person name="Kuo A."/>
            <person name="Mondo S."/>
            <person name="Pangilinan J."/>
            <person name="Riley R."/>
            <person name="LaButti K."/>
            <person name="Andreopoulos B."/>
            <person name="Lipzen A."/>
            <person name="Chen C."/>
            <person name="Yan M."/>
            <person name="Daum C."/>
            <person name="Ng V."/>
            <person name="Clum A."/>
            <person name="Steindorff A."/>
            <person name="Ohm R.A."/>
            <person name="Martin F."/>
            <person name="Silar P."/>
            <person name="Natvig D.O."/>
            <person name="Lalanne C."/>
            <person name="Gautier V."/>
            <person name="Ament-Velasquez S.L."/>
            <person name="Kruys A."/>
            <person name="Hutchinson M.I."/>
            <person name="Powell A.J."/>
            <person name="Barry K."/>
            <person name="Miller A.N."/>
            <person name="Grigoriev I.V."/>
            <person name="Debuchy R."/>
            <person name="Gladieux P."/>
            <person name="Hiltunen Thoren M."/>
            <person name="Johannesson H."/>
        </authorList>
    </citation>
    <scope>NUCLEOTIDE SEQUENCE</scope>
    <source>
        <strain evidence="4">CBS 232.78</strain>
    </source>
</reference>
<feature type="transmembrane region" description="Helical" evidence="2">
    <location>
        <begin position="199"/>
        <end position="220"/>
    </location>
</feature>
<comment type="caution">
    <text evidence="4">The sequence shown here is derived from an EMBL/GenBank/DDBJ whole genome shotgun (WGS) entry which is preliminary data.</text>
</comment>
<keyword evidence="2" id="KW-0812">Transmembrane</keyword>
<dbReference type="Proteomes" id="UP001285441">
    <property type="component" value="Unassembled WGS sequence"/>
</dbReference>
<protein>
    <recommendedName>
        <fullName evidence="3">DUF7703 domain-containing protein</fullName>
    </recommendedName>
</protein>
<dbReference type="AlphaFoldDB" id="A0AAE0P7B9"/>
<organism evidence="4 5">
    <name type="scientific">Podospora didyma</name>
    <dbReference type="NCBI Taxonomy" id="330526"/>
    <lineage>
        <taxon>Eukaryota</taxon>
        <taxon>Fungi</taxon>
        <taxon>Dikarya</taxon>
        <taxon>Ascomycota</taxon>
        <taxon>Pezizomycotina</taxon>
        <taxon>Sordariomycetes</taxon>
        <taxon>Sordariomycetidae</taxon>
        <taxon>Sordariales</taxon>
        <taxon>Podosporaceae</taxon>
        <taxon>Podospora</taxon>
    </lineage>
</organism>
<evidence type="ECO:0000259" key="3">
    <source>
        <dbReference type="Pfam" id="PF24802"/>
    </source>
</evidence>
<gene>
    <name evidence="4" type="ORF">B0H63DRAFT_55914</name>
</gene>
<name>A0AAE0P7B9_9PEZI</name>
<dbReference type="InterPro" id="IPR056120">
    <property type="entry name" value="DUF7703"/>
</dbReference>
<dbReference type="PANTHER" id="PTHR37013">
    <property type="entry name" value="INTEGRAL MEMBRANE PROTEIN (AFU_ORTHOLOGUE AFUA_1G05950)-RELATED"/>
    <property type="match status" value="1"/>
</dbReference>
<feature type="domain" description="DUF7703" evidence="3">
    <location>
        <begin position="11"/>
        <end position="257"/>
    </location>
</feature>
<evidence type="ECO:0000256" key="1">
    <source>
        <dbReference type="SAM" id="MobiDB-lite"/>
    </source>
</evidence>
<feature type="region of interest" description="Disordered" evidence="1">
    <location>
        <begin position="263"/>
        <end position="286"/>
    </location>
</feature>
<keyword evidence="5" id="KW-1185">Reference proteome</keyword>
<accession>A0AAE0P7B9</accession>
<feature type="transmembrane region" description="Helical" evidence="2">
    <location>
        <begin position="153"/>
        <end position="171"/>
    </location>
</feature>
<evidence type="ECO:0000313" key="4">
    <source>
        <dbReference type="EMBL" id="KAK3394721.1"/>
    </source>
</evidence>
<feature type="transmembrane region" description="Helical" evidence="2">
    <location>
        <begin position="104"/>
        <end position="133"/>
    </location>
</feature>
<keyword evidence="2" id="KW-0472">Membrane</keyword>
<dbReference type="Pfam" id="PF24802">
    <property type="entry name" value="DUF7703"/>
    <property type="match status" value="1"/>
</dbReference>
<feature type="transmembrane region" description="Helical" evidence="2">
    <location>
        <begin position="71"/>
        <end position="92"/>
    </location>
</feature>
<keyword evidence="2" id="KW-1133">Transmembrane helix</keyword>
<evidence type="ECO:0000313" key="5">
    <source>
        <dbReference type="Proteomes" id="UP001285441"/>
    </source>
</evidence>
<dbReference type="PANTHER" id="PTHR37013:SF3">
    <property type="entry name" value="INTEGRAL MEMBRANE PROTEIN (AFU_ORTHOLOGUE AFUA_1G05950)"/>
    <property type="match status" value="1"/>
</dbReference>
<sequence length="351" mass="38953">MNDSPTAVGLISAFCGIALWMSFELLVLVYVTFKRRRGLYFWSIIITTLGFILQVTGYILKFFENSWPKALVAVIFSLGRIFNVTGFSVVLWSRLHLIVQNRRLLQALLVMVIVTAITMHVPTVVFRFCILALPQQRERYLQPLEMIERAQQVVFTLQEAVISGLYIWYTARMLLRRSKGFSDSSSSSSSTTTTRRRKVITLLIAVQVFSILLDAGLTTFDFMDSFTLKCALHPAVYSIKLKMEFIVLNQLLTVVKKRAPATLGGRSEGRAGPAKSLPPSSVSSSSSSSSIVAAAAGSNGMSVTVVTATCSSDNTLGSPLSTNEKNIMHLYGNPDEKEDDFERRYLGRFGV</sequence>
<feature type="transmembrane region" description="Helical" evidence="2">
    <location>
        <begin position="39"/>
        <end position="59"/>
    </location>
</feature>